<dbReference type="PANTHER" id="PTHR46919:SF2">
    <property type="entry name" value="SACSIN"/>
    <property type="match status" value="1"/>
</dbReference>
<dbReference type="NCBIfam" id="NF047352">
    <property type="entry name" value="P_loop_sacsin"/>
    <property type="match status" value="1"/>
</dbReference>
<dbReference type="CDD" id="cd18186">
    <property type="entry name" value="BTB_POZ_ZBTB_KLHL-like"/>
    <property type="match status" value="1"/>
</dbReference>
<dbReference type="OrthoDB" id="1262810at2759"/>
<sequence length="2745" mass="311055">MAILPLFNRPQVQSITNALKNICRDYPAGGAVLRELLQNADDAGASTVKFVLDDNFYETEPLLHPELAQYQGPALLAFNSAKFLDKDFESLSRVGDSLKFSDGATTGRFGRGFNSVRRIYASRFSITDFMQVYNWTDSPSIVSRDRLLILDPHHVCSSGGEIYDFVANAGEREITNQMSVFQKLLQPLDQPLDGTIIRIPMRTDVQARTSQISDRQITVSEMSTVLERFADEFSNGGLVFMKHVSKISIYSNIAGNIDIEVCNFEEVLLHKNMINNAIINSLNDTSYIFNRTFELKTRYRSRRGITETSFMVSHNIDSRSMSQEILEWSRNQKFAPWVAIAIKLSGGSDSVRTGALFTVMPLQIPIDQPAFIHGMFSISPDRARLYKAQDSSSQDEVPAKWNEWLFNESIPHAWAKLLCDLASLFPVTSSWEHWPHRVNATNCFSKDVLAKVLSLIQRCNLPLFHTHMGYVTAADGLLATGSESEELQQALFAAKIPVIFVPDPLKSELNDMFENSKLEPKTLCQFLDHKNQWVVTWNGDTRQAILEYILFILVSSDYGKTLELLPFEDGQRRSLNAHTAFVHRNDFEAELFRRDTEHNLDISRFSLTAAEALKDSLLKSQDHKHICYRSAKDLKSYALTYEFWQFDQKSDMVVLNLDQVAFVTKVWSWISSPKLDIFNEHFGTLWLLPVTNGRYRKVKPVECWALFPPFGRIGDIVRKLGEPDDFTLNEPVLLTSTVGLEQASLSLLKTIKAGATLQIHNGEKVHSLLAWLGHSNVTIENASDEDKTDIIEYIAKELGNQSDLKYENENVLNLQKLPIFRGLTWENDRDSWFPATEWVRIEAFKSIVGVIDGVIPLPTFKEIQFLDAQTTHIQKILVYGKLGVCKSKIELVEDHIVPAWRGVQRCSWPPSSKAQTAELMFRSYHDLSAQAQAGMASLPIIPTQCIDGSLAKKYSTASTLIDPGIAWLKGVFFGDEEVLPAEEQYERYGSIFKKFGLRTNLDESFVYERARKLVNTSRPYEEIHVRALNLLKTSCTWSVSKGTATKHKQFLNLKWLPASLPDGSTAMVSPSQCRGMEDVLHAGHRLPIVSLTVSRRWKEFLGWDEILHDDILLAQLKQGITKDDGVVVNAVLDYFRDNHRIRAVSESLKDLRCVLTDKGTFVTASKAFLSGCTSLAPFLGNVDKGFAKNHADILKAMNMGSKPGVKDVLAVQAQIEQSDHPYRDSDIKVLLETITIASRFTRTSLRGLKVLDQDGILCPVEDIAYDDAALLSDRIVNKVRFTNSRISKQTAEKLSIEPISERLKKGELELADDDDDDEDFQQCEAITTSISTTLDRYPIESTFKEYLANADDAKALAVHWMLDPRQHSAENLLTEEMKDLQGPALLVHNDAVFRDADFNGFKNVGLGSKREDKSTIGMFGRGSQTMFHFTDNPSLLSGDYLLILDPLQKYLPFNSNWQARKPGVKILLSKLKQLHPNQLAPFQNLWGYDVDSDHYDGTIFRFPLRKQASPLREKQAQPSIDSVHFLMNQYFKEARISLLFLKEVKTITFKGPAAKELFWSVKKRNSKSDYTAISAKKMVDLDLMITEDKWWVYSKMEETPSGEYQSRLRKNLEYGIAALVISKDKKGADVQDIPMPRIFSTLPLPEPSNMPVHIHATFSLSGDRNTLITGGESSEAGGSNWNAWLLEEKLVDAYLIFLEGLTKEIGSDVFRFWPRRYPTKESRLELLRKSFWEKLPNSSARLFPRRVANTDETNMSISEAVFDFLQPNLSTQIATVLQSLEPNLPSRLLSHISCQIESMDVAKSINSSSLRELLKSKRASEFLQKAMVNEPLLIGNVLNQVIPAGEVSTDEWYQLNGCRVLPLADGTLGQLTRIQSPMPRNTRVYYVVTKSELELFDFAKSLLILKPQNDSCERIGEVVKNEKFNVKNLELSHIPELLSMKSPGSRVVNEETDKWLKTFWDYWNQPSLSATENLSGKPESFRSLPLLKAICNNTWGYYNMSELANLPAIIDPAELSHKSLCGCIPGLYIFRPELMPNLTANAEESLDNEKAFGRFINALRILGPDNISAGKLVTKLATQQPAIKSNRCDLIKLLRELVIDHVIIGHKSALEYLKLLPIWPAYLSSSPALKCIPAKSAKYTKQPQLLAPWSKKLPDFIDFKALDSSRAESCLNMMSVTPVTTEDLIRTFEARDFPSTLKAIGEGAYVQFISTLAGIVSMEEQGSSLLKTLSSLTLAADMIGNMHQSHELFDHDDEIFKAAFQESKEHFLHKCVKVKEYDTLWLKIGLRRRETNGGFKIQDYMECLQSLNLMIQSSDYSTLVDPTSTTYKRMEKILSPFITPSSATHLFDLHDWEDLAKKPVFLIRKNNSREPSYRRENMDRVSECGTAIPLAEVVLHKHAALCWSNTRFVVMEPTFEILTKVESTGEPFMMEVWKHLEHMVEISNKILRTDISEFLADLYEIYDYLQNKVILSKEYFGSSASSLNRTNLWLNLDISDPKMVILEDLKASWKPLQHLLLTSSTDAPPLECIRSSLSPYEKLLRELGCKSIYHPTVELPASQSAQSLLSGLRTNRNEKKMTDIIFVVDRIHFHAHRIVMAIASGYCAISFSGRWPIGQEVHLDTMNAHSLRILIDTAYEEPIDWADMTVDPDESPQDLEANDKKLDLLLDLHKGADYFLMPSFANQVERKIIEQAKFFVRLDNVSDYQRIARDSNAKGFEEFCKRFREENAMALEGWENAIVSQAIEA</sequence>
<dbReference type="SMART" id="SM00225">
    <property type="entry name" value="BTB"/>
    <property type="match status" value="1"/>
</dbReference>
<evidence type="ECO:0000313" key="2">
    <source>
        <dbReference type="EMBL" id="QSZ28753.1"/>
    </source>
</evidence>
<gene>
    <name evidence="2" type="ORF">DSL72_003258</name>
</gene>
<dbReference type="InterPro" id="IPR058210">
    <property type="entry name" value="SACS/Nov_dom"/>
</dbReference>
<evidence type="ECO:0000259" key="1">
    <source>
        <dbReference type="PROSITE" id="PS50097"/>
    </source>
</evidence>
<protein>
    <recommendedName>
        <fullName evidence="1">BTB domain-containing protein</fullName>
    </recommendedName>
</protein>
<dbReference type="InterPro" id="IPR000210">
    <property type="entry name" value="BTB/POZ_dom"/>
</dbReference>
<dbReference type="Pfam" id="PF00651">
    <property type="entry name" value="BTB"/>
    <property type="match status" value="1"/>
</dbReference>
<dbReference type="SUPFAM" id="SSF54695">
    <property type="entry name" value="POZ domain"/>
    <property type="match status" value="1"/>
</dbReference>
<dbReference type="Pfam" id="PF25794">
    <property type="entry name" value="SACS"/>
    <property type="match status" value="2"/>
</dbReference>
<evidence type="ECO:0000313" key="3">
    <source>
        <dbReference type="Proteomes" id="UP000672032"/>
    </source>
</evidence>
<feature type="domain" description="BTB" evidence="1">
    <location>
        <begin position="2578"/>
        <end position="2643"/>
    </location>
</feature>
<dbReference type="InterPro" id="IPR011333">
    <property type="entry name" value="SKP1/BTB/POZ_sf"/>
</dbReference>
<keyword evidence="3" id="KW-1185">Reference proteome</keyword>
<proteinExistence type="predicted"/>
<dbReference type="PANTHER" id="PTHR46919">
    <property type="entry name" value="ZINC FINGER, C3HC4 TYPE (RING FINGER) FAMILY PROTEIN"/>
    <property type="match status" value="1"/>
</dbReference>
<dbReference type="InterPro" id="IPR036890">
    <property type="entry name" value="HATPase_C_sf"/>
</dbReference>
<reference evidence="2" key="1">
    <citation type="submission" date="2020-10" db="EMBL/GenBank/DDBJ databases">
        <title>Genome Sequence of Monilinia vaccinii-corymbosi Sheds Light on Mummy Berry Disease Infection of Blueberry and Mating Type.</title>
        <authorList>
            <person name="Yow A.G."/>
            <person name="Zhang Y."/>
            <person name="Bansal K."/>
            <person name="Eacker S.M."/>
            <person name="Sullivan S."/>
            <person name="Liachko I."/>
            <person name="Cubeta M.A."/>
            <person name="Rollins J.A."/>
            <person name="Ashrafi H."/>
        </authorList>
    </citation>
    <scope>NUCLEOTIDE SEQUENCE</scope>
    <source>
        <strain evidence="2">RL-1</strain>
    </source>
</reference>
<dbReference type="Proteomes" id="UP000672032">
    <property type="component" value="Chromosome 1"/>
</dbReference>
<accession>A0A8A3NTG6</accession>
<dbReference type="Gene3D" id="3.30.710.10">
    <property type="entry name" value="Potassium Channel Kv1.1, Chain A"/>
    <property type="match status" value="1"/>
</dbReference>
<organism evidence="2 3">
    <name type="scientific">Monilinia vaccinii-corymbosi</name>
    <dbReference type="NCBI Taxonomy" id="61207"/>
    <lineage>
        <taxon>Eukaryota</taxon>
        <taxon>Fungi</taxon>
        <taxon>Dikarya</taxon>
        <taxon>Ascomycota</taxon>
        <taxon>Pezizomycotina</taxon>
        <taxon>Leotiomycetes</taxon>
        <taxon>Helotiales</taxon>
        <taxon>Sclerotiniaceae</taxon>
        <taxon>Monilinia</taxon>
    </lineage>
</organism>
<name>A0A8A3NTG6_9HELO</name>
<dbReference type="PROSITE" id="PS50097">
    <property type="entry name" value="BTB"/>
    <property type="match status" value="1"/>
</dbReference>
<dbReference type="EMBL" id="CP063405">
    <property type="protein sequence ID" value="QSZ28753.1"/>
    <property type="molecule type" value="Genomic_DNA"/>
</dbReference>
<dbReference type="SUPFAM" id="SSF55874">
    <property type="entry name" value="ATPase domain of HSP90 chaperone/DNA topoisomerase II/histidine kinase"/>
    <property type="match status" value="2"/>
</dbReference>